<dbReference type="EMBL" id="LAZR01011769">
    <property type="protein sequence ID" value="KKM59943.1"/>
    <property type="molecule type" value="Genomic_DNA"/>
</dbReference>
<accession>A0A0F9IRD7</accession>
<organism evidence="1">
    <name type="scientific">marine sediment metagenome</name>
    <dbReference type="NCBI Taxonomy" id="412755"/>
    <lineage>
        <taxon>unclassified sequences</taxon>
        <taxon>metagenomes</taxon>
        <taxon>ecological metagenomes</taxon>
    </lineage>
</organism>
<dbReference type="AlphaFoldDB" id="A0A0F9IRD7"/>
<protein>
    <submittedName>
        <fullName evidence="1">Uncharacterized protein</fullName>
    </submittedName>
</protein>
<evidence type="ECO:0000313" key="1">
    <source>
        <dbReference type="EMBL" id="KKM59943.1"/>
    </source>
</evidence>
<proteinExistence type="predicted"/>
<gene>
    <name evidence="1" type="ORF">LCGC14_1546840</name>
</gene>
<name>A0A0F9IRD7_9ZZZZ</name>
<reference evidence="1" key="1">
    <citation type="journal article" date="2015" name="Nature">
        <title>Complex archaea that bridge the gap between prokaryotes and eukaryotes.</title>
        <authorList>
            <person name="Spang A."/>
            <person name="Saw J.H."/>
            <person name="Jorgensen S.L."/>
            <person name="Zaremba-Niedzwiedzka K."/>
            <person name="Martijn J."/>
            <person name="Lind A.E."/>
            <person name="van Eijk R."/>
            <person name="Schleper C."/>
            <person name="Guy L."/>
            <person name="Ettema T.J."/>
        </authorList>
    </citation>
    <scope>NUCLEOTIDE SEQUENCE</scope>
</reference>
<sequence>MEWFILLMPLFQKWIENCQKRRSRSKIQNGLNNPGIMERWALRSVIREELGLSGRELREKVREGMTELRSASEDDVQELMDGVPAIAD</sequence>
<comment type="caution">
    <text evidence="1">The sequence shown here is derived from an EMBL/GenBank/DDBJ whole genome shotgun (WGS) entry which is preliminary data.</text>
</comment>